<comment type="caution">
    <text evidence="4">The sequence shown here is derived from an EMBL/GenBank/DDBJ whole genome shotgun (WGS) entry which is preliminary data.</text>
</comment>
<dbReference type="InterPro" id="IPR006148">
    <property type="entry name" value="Glc/Gal-6P_isomerase"/>
</dbReference>
<protein>
    <submittedName>
        <fullName evidence="4">Glucosamine-6-phosphate isomerase</fullName>
    </submittedName>
</protein>
<proteinExistence type="predicted"/>
<dbReference type="GO" id="GO:0005975">
    <property type="term" value="P:carbohydrate metabolic process"/>
    <property type="evidence" value="ECO:0007669"/>
    <property type="project" value="InterPro"/>
</dbReference>
<dbReference type="GO" id="GO:0016853">
    <property type="term" value="F:isomerase activity"/>
    <property type="evidence" value="ECO:0007669"/>
    <property type="project" value="UniProtKB-KW"/>
</dbReference>
<evidence type="ECO:0000256" key="2">
    <source>
        <dbReference type="ARBA" id="ARBA00023277"/>
    </source>
</evidence>
<dbReference type="GO" id="GO:0019262">
    <property type="term" value="P:N-acetylneuraminate catabolic process"/>
    <property type="evidence" value="ECO:0007669"/>
    <property type="project" value="TreeGrafter"/>
</dbReference>
<feature type="domain" description="Glucosamine/galactosamine-6-phosphate isomerase" evidence="3">
    <location>
        <begin position="8"/>
        <end position="222"/>
    </location>
</feature>
<dbReference type="GO" id="GO:0004342">
    <property type="term" value="F:glucosamine-6-phosphate deaminase activity"/>
    <property type="evidence" value="ECO:0007669"/>
    <property type="project" value="InterPro"/>
</dbReference>
<organism evidence="4 5">
    <name type="scientific">Lactovum miscens</name>
    <dbReference type="NCBI Taxonomy" id="190387"/>
    <lineage>
        <taxon>Bacteria</taxon>
        <taxon>Bacillati</taxon>
        <taxon>Bacillota</taxon>
        <taxon>Bacilli</taxon>
        <taxon>Lactobacillales</taxon>
        <taxon>Streptococcaceae</taxon>
        <taxon>Lactovum</taxon>
    </lineage>
</organism>
<accession>A0A841C6X2</accession>
<keyword evidence="4" id="KW-0413">Isomerase</keyword>
<keyword evidence="1" id="KW-0378">Hydrolase</keyword>
<name>A0A841C6X2_9LACT</name>
<keyword evidence="5" id="KW-1185">Reference proteome</keyword>
<dbReference type="PANTHER" id="PTHR11280:SF5">
    <property type="entry name" value="GLUCOSAMINE-6-PHOSPHATE ISOMERASE"/>
    <property type="match status" value="1"/>
</dbReference>
<dbReference type="Gene3D" id="3.40.50.1360">
    <property type="match status" value="1"/>
</dbReference>
<dbReference type="GO" id="GO:0006046">
    <property type="term" value="P:N-acetylglucosamine catabolic process"/>
    <property type="evidence" value="ECO:0007669"/>
    <property type="project" value="TreeGrafter"/>
</dbReference>
<dbReference type="InterPro" id="IPR018321">
    <property type="entry name" value="Glucosamine6P_isomerase_CS"/>
</dbReference>
<keyword evidence="2" id="KW-0119">Carbohydrate metabolism</keyword>
<dbReference type="RefSeq" id="WP_183540718.1">
    <property type="nucleotide sequence ID" value="NZ_JACHHV010000030.1"/>
</dbReference>
<dbReference type="SUPFAM" id="SSF100950">
    <property type="entry name" value="NagB/RpiA/CoA transferase-like"/>
    <property type="match status" value="1"/>
</dbReference>
<dbReference type="PROSITE" id="PS01161">
    <property type="entry name" value="GLC_GALNAC_ISOMERASE"/>
    <property type="match status" value="1"/>
</dbReference>
<dbReference type="InterPro" id="IPR037171">
    <property type="entry name" value="NagB/RpiA_transferase-like"/>
</dbReference>
<evidence type="ECO:0000259" key="3">
    <source>
        <dbReference type="Pfam" id="PF01182"/>
    </source>
</evidence>
<dbReference type="AlphaFoldDB" id="A0A841C6X2"/>
<dbReference type="PANTHER" id="PTHR11280">
    <property type="entry name" value="GLUCOSAMINE-6-PHOSPHATE ISOMERASE"/>
    <property type="match status" value="1"/>
</dbReference>
<dbReference type="Pfam" id="PF01182">
    <property type="entry name" value="Glucosamine_iso"/>
    <property type="match status" value="1"/>
</dbReference>
<dbReference type="GO" id="GO:0005737">
    <property type="term" value="C:cytoplasm"/>
    <property type="evidence" value="ECO:0007669"/>
    <property type="project" value="TreeGrafter"/>
</dbReference>
<evidence type="ECO:0000313" key="4">
    <source>
        <dbReference type="EMBL" id="MBB5888553.1"/>
    </source>
</evidence>
<evidence type="ECO:0000313" key="5">
    <source>
        <dbReference type="Proteomes" id="UP000562464"/>
    </source>
</evidence>
<reference evidence="4 5" key="1">
    <citation type="submission" date="2020-08" db="EMBL/GenBank/DDBJ databases">
        <title>Genomic Encyclopedia of Type Strains, Phase IV (KMG-IV): sequencing the most valuable type-strain genomes for metagenomic binning, comparative biology and taxonomic classification.</title>
        <authorList>
            <person name="Goeker M."/>
        </authorList>
    </citation>
    <scope>NUCLEOTIDE SEQUENCE [LARGE SCALE GENOMIC DNA]</scope>
    <source>
        <strain evidence="4 5">DSM 14925</strain>
    </source>
</reference>
<sequence length="240" mass="26906">MKAQRFENVDSLVNRTVEEVKRILSEKPDAVFCFACGETPRPVMGKLIKMNREGEIDFSRARFVGLDEWVGVGRQTIGSCKQMLYDDFFTPLDLREDQITLFNGLSNDLQTEIRKINSLISDLGIDFVLLGVGMNGHIGLNEPGCDTDLEAHIVDLSEMTIKVMTKYFSKEMSLTKGISLGFAQLLKAKNIYLIATGKRKAIIVEKIINSCPTNLLPATLLKDSLYESNFYVDSEAGFFI</sequence>
<dbReference type="GO" id="GO:0042802">
    <property type="term" value="F:identical protein binding"/>
    <property type="evidence" value="ECO:0007669"/>
    <property type="project" value="TreeGrafter"/>
</dbReference>
<dbReference type="InterPro" id="IPR004547">
    <property type="entry name" value="Glucosamine6P_isomerase"/>
</dbReference>
<gene>
    <name evidence="4" type="ORF">HNQ37_001454</name>
</gene>
<dbReference type="GO" id="GO:0006043">
    <property type="term" value="P:glucosamine catabolic process"/>
    <property type="evidence" value="ECO:0007669"/>
    <property type="project" value="TreeGrafter"/>
</dbReference>
<dbReference type="EMBL" id="JACHHV010000030">
    <property type="protein sequence ID" value="MBB5888553.1"/>
    <property type="molecule type" value="Genomic_DNA"/>
</dbReference>
<evidence type="ECO:0000256" key="1">
    <source>
        <dbReference type="ARBA" id="ARBA00022801"/>
    </source>
</evidence>
<dbReference type="Proteomes" id="UP000562464">
    <property type="component" value="Unassembled WGS sequence"/>
</dbReference>